<evidence type="ECO:0000256" key="1">
    <source>
        <dbReference type="ARBA" id="ARBA00004613"/>
    </source>
</evidence>
<keyword evidence="9" id="KW-1185">Reference proteome</keyword>
<dbReference type="Proteomes" id="UP000298416">
    <property type="component" value="Unassembled WGS sequence"/>
</dbReference>
<dbReference type="PANTHER" id="PTHR33136">
    <property type="entry name" value="RAPID ALKALINIZATION FACTOR-LIKE"/>
    <property type="match status" value="1"/>
</dbReference>
<evidence type="ECO:0000256" key="3">
    <source>
        <dbReference type="ARBA" id="ARBA00022525"/>
    </source>
</evidence>
<dbReference type="GO" id="GO:0005576">
    <property type="term" value="C:extracellular region"/>
    <property type="evidence" value="ECO:0007669"/>
    <property type="project" value="UniProtKB-SubCell"/>
</dbReference>
<dbReference type="InterPro" id="IPR008801">
    <property type="entry name" value="RALF"/>
</dbReference>
<sequence length="115" mass="12192">MANAALLWRLIPAALLAAAIFLRAADAGVGPEWIPLENRAACRGSIAECMASGEFEMDTESNRRMLATTDFISYGALQADRTTCSEPGASYYNCQSGGGANPYTRSCTAATQCRS</sequence>
<gene>
    <name evidence="8" type="ORF">SASPL_107227</name>
</gene>
<evidence type="ECO:0000256" key="7">
    <source>
        <dbReference type="SAM" id="SignalP"/>
    </source>
</evidence>
<evidence type="ECO:0000256" key="2">
    <source>
        <dbReference type="ARBA" id="ARBA00009178"/>
    </source>
</evidence>
<evidence type="ECO:0000256" key="4">
    <source>
        <dbReference type="ARBA" id="ARBA00022702"/>
    </source>
</evidence>
<dbReference type="GO" id="GO:0005179">
    <property type="term" value="F:hormone activity"/>
    <property type="evidence" value="ECO:0007669"/>
    <property type="project" value="UniProtKB-KW"/>
</dbReference>
<feature type="signal peptide" evidence="7">
    <location>
        <begin position="1"/>
        <end position="27"/>
    </location>
</feature>
<proteinExistence type="inferred from homology"/>
<dbReference type="GO" id="GO:0019722">
    <property type="term" value="P:calcium-mediated signaling"/>
    <property type="evidence" value="ECO:0007669"/>
    <property type="project" value="TreeGrafter"/>
</dbReference>
<comment type="subcellular location">
    <subcellularLocation>
        <location evidence="1">Secreted</location>
    </subcellularLocation>
</comment>
<evidence type="ECO:0000313" key="9">
    <source>
        <dbReference type="Proteomes" id="UP000298416"/>
    </source>
</evidence>
<keyword evidence="5 7" id="KW-0732">Signal</keyword>
<evidence type="ECO:0000256" key="6">
    <source>
        <dbReference type="ARBA" id="ARBA00023157"/>
    </source>
</evidence>
<dbReference type="GO" id="GO:0009506">
    <property type="term" value="C:plasmodesma"/>
    <property type="evidence" value="ECO:0007669"/>
    <property type="project" value="TreeGrafter"/>
</dbReference>
<dbReference type="AlphaFoldDB" id="A0A8X8YGF2"/>
<comment type="similarity">
    <text evidence="2">Belongs to the plant rapid alkalinization factor (RALF) family.</text>
</comment>
<evidence type="ECO:0000256" key="5">
    <source>
        <dbReference type="ARBA" id="ARBA00022729"/>
    </source>
</evidence>
<evidence type="ECO:0008006" key="10">
    <source>
        <dbReference type="Google" id="ProtNLM"/>
    </source>
</evidence>
<feature type="chain" id="PRO_5036487296" description="Rapid ALkalinization Factor" evidence="7">
    <location>
        <begin position="28"/>
        <end position="115"/>
    </location>
</feature>
<keyword evidence="3" id="KW-0964">Secreted</keyword>
<accession>A0A8X8YGF2</accession>
<dbReference type="OrthoDB" id="1613518at2759"/>
<protein>
    <recommendedName>
        <fullName evidence="10">Rapid ALkalinization Factor</fullName>
    </recommendedName>
</protein>
<reference evidence="8" key="1">
    <citation type="submission" date="2018-01" db="EMBL/GenBank/DDBJ databases">
        <authorList>
            <person name="Mao J.F."/>
        </authorList>
    </citation>
    <scope>NUCLEOTIDE SEQUENCE</scope>
    <source>
        <strain evidence="8">Huo1</strain>
        <tissue evidence="8">Leaf</tissue>
    </source>
</reference>
<comment type="caution">
    <text evidence="8">The sequence shown here is derived from an EMBL/GenBank/DDBJ whole genome shotgun (WGS) entry which is preliminary data.</text>
</comment>
<keyword evidence="6" id="KW-1015">Disulfide bond</keyword>
<reference evidence="8" key="2">
    <citation type="submission" date="2020-08" db="EMBL/GenBank/DDBJ databases">
        <title>Plant Genome Project.</title>
        <authorList>
            <person name="Zhang R.-G."/>
        </authorList>
    </citation>
    <scope>NUCLEOTIDE SEQUENCE</scope>
    <source>
        <strain evidence="8">Huo1</strain>
        <tissue evidence="8">Leaf</tissue>
    </source>
</reference>
<organism evidence="8">
    <name type="scientific">Salvia splendens</name>
    <name type="common">Scarlet sage</name>
    <dbReference type="NCBI Taxonomy" id="180675"/>
    <lineage>
        <taxon>Eukaryota</taxon>
        <taxon>Viridiplantae</taxon>
        <taxon>Streptophyta</taxon>
        <taxon>Embryophyta</taxon>
        <taxon>Tracheophyta</taxon>
        <taxon>Spermatophyta</taxon>
        <taxon>Magnoliopsida</taxon>
        <taxon>eudicotyledons</taxon>
        <taxon>Gunneridae</taxon>
        <taxon>Pentapetalae</taxon>
        <taxon>asterids</taxon>
        <taxon>lamiids</taxon>
        <taxon>Lamiales</taxon>
        <taxon>Lamiaceae</taxon>
        <taxon>Nepetoideae</taxon>
        <taxon>Mentheae</taxon>
        <taxon>Salviinae</taxon>
        <taxon>Salvia</taxon>
        <taxon>Salvia subgen. Calosphace</taxon>
        <taxon>core Calosphace</taxon>
    </lineage>
</organism>
<name>A0A8X8YGF2_SALSN</name>
<dbReference type="EMBL" id="PNBA02000003">
    <property type="protein sequence ID" value="KAG6429183.1"/>
    <property type="molecule type" value="Genomic_DNA"/>
</dbReference>
<evidence type="ECO:0000313" key="8">
    <source>
        <dbReference type="EMBL" id="KAG6429183.1"/>
    </source>
</evidence>
<keyword evidence="4" id="KW-0372">Hormone</keyword>
<dbReference type="PANTHER" id="PTHR33136:SF107">
    <property type="entry name" value="RAPID ALKALINIZATION FACTOR"/>
    <property type="match status" value="1"/>
</dbReference>
<dbReference type="Pfam" id="PF05498">
    <property type="entry name" value="RALF"/>
    <property type="match status" value="1"/>
</dbReference>